<gene>
    <name evidence="2" type="ORF">HAND00432_LOCUS29198</name>
</gene>
<proteinExistence type="predicted"/>
<feature type="region of interest" description="Disordered" evidence="1">
    <location>
        <begin position="326"/>
        <end position="354"/>
    </location>
</feature>
<evidence type="ECO:0000313" key="2">
    <source>
        <dbReference type="EMBL" id="CAD8978190.1"/>
    </source>
</evidence>
<name>A0A6U4M224_HEMAN</name>
<dbReference type="AlphaFoldDB" id="A0A6U4M224"/>
<protein>
    <submittedName>
        <fullName evidence="2">Uncharacterized protein</fullName>
    </submittedName>
</protein>
<sequence length="497" mass="54822">MAHHHGQLPRSNSEGERNHPPAAAPWIVVGVEKPYTIVCASPEWQEMMLFQGDPGRSIRKFCGPQTHFEDMLRLLKVCAAGKRGRLTTMVYNGKGIALLAQIEATPAYDGNANVVHTAVLTMDHCDWVPHKVAVAEDNRAKATIKTEKPYLVQCVSAAFLTMFQGLSEQMVVGRTLRILFGPKTDVKLWERSILLAWRGKRQEMSMWCCSPVDMSNILVQVTLFPVLKDNVISHIMAIFSGGINVLEAKKLNLSPAVKETGMGSVRTGSQMGAAMKPASSRGQYLSEMRSLKVFLKELIEESVYTAVQTAEVFNYQGWEEEDLVSEKEDLISESHSTEAGHPPSQTPSLRRDVHEGQCAPEVGEIGFDRLLGLMIVSNSELDLCWRVLEKTWADLKESVGEDDEEDVAGSASEDRSHLHQILMDELMCAVPVLPGGYTDVESVDPSLVTRNAVSKVSHRVAYNRIIGMSEARGSLTGRVGTVPGDLLVQLQGRGRGW</sequence>
<reference evidence="2" key="1">
    <citation type="submission" date="2021-01" db="EMBL/GenBank/DDBJ databases">
        <authorList>
            <person name="Corre E."/>
            <person name="Pelletier E."/>
            <person name="Niang G."/>
            <person name="Scheremetjew M."/>
            <person name="Finn R."/>
            <person name="Kale V."/>
            <person name="Holt S."/>
            <person name="Cochrane G."/>
            <person name="Meng A."/>
            <person name="Brown T."/>
            <person name="Cohen L."/>
        </authorList>
    </citation>
    <scope>NUCLEOTIDE SEQUENCE</scope>
    <source>
        <strain evidence="2">CCMP644</strain>
    </source>
</reference>
<accession>A0A6U4M224</accession>
<evidence type="ECO:0000256" key="1">
    <source>
        <dbReference type="SAM" id="MobiDB-lite"/>
    </source>
</evidence>
<feature type="region of interest" description="Disordered" evidence="1">
    <location>
        <begin position="1"/>
        <end position="21"/>
    </location>
</feature>
<feature type="compositionally biased region" description="Basic and acidic residues" evidence="1">
    <location>
        <begin position="326"/>
        <end position="338"/>
    </location>
</feature>
<organism evidence="2">
    <name type="scientific">Hemiselmis andersenii</name>
    <name type="common">Cryptophyte alga</name>
    <dbReference type="NCBI Taxonomy" id="464988"/>
    <lineage>
        <taxon>Eukaryota</taxon>
        <taxon>Cryptophyceae</taxon>
        <taxon>Cryptomonadales</taxon>
        <taxon>Hemiselmidaceae</taxon>
        <taxon>Hemiselmis</taxon>
    </lineage>
</organism>
<dbReference type="EMBL" id="HBFX01048569">
    <property type="protein sequence ID" value="CAD8978190.1"/>
    <property type="molecule type" value="Transcribed_RNA"/>
</dbReference>